<dbReference type="SUPFAM" id="SSF46689">
    <property type="entry name" value="Homeodomain-like"/>
    <property type="match status" value="1"/>
</dbReference>
<evidence type="ECO:0000256" key="2">
    <source>
        <dbReference type="ARBA" id="ARBA00023125"/>
    </source>
</evidence>
<evidence type="ECO:0000259" key="5">
    <source>
        <dbReference type="PROSITE" id="PS50977"/>
    </source>
</evidence>
<proteinExistence type="predicted"/>
<evidence type="ECO:0000256" key="3">
    <source>
        <dbReference type="ARBA" id="ARBA00023163"/>
    </source>
</evidence>
<name>A0ABP7TRJ8_9PSEU</name>
<evidence type="ECO:0000256" key="4">
    <source>
        <dbReference type="PROSITE-ProRule" id="PRU00335"/>
    </source>
</evidence>
<keyword evidence="2 4" id="KW-0238">DNA-binding</keyword>
<reference evidence="7" key="1">
    <citation type="journal article" date="2019" name="Int. J. Syst. Evol. Microbiol.">
        <title>The Global Catalogue of Microorganisms (GCM) 10K type strain sequencing project: providing services to taxonomists for standard genome sequencing and annotation.</title>
        <authorList>
            <consortium name="The Broad Institute Genomics Platform"/>
            <consortium name="The Broad Institute Genome Sequencing Center for Infectious Disease"/>
            <person name="Wu L."/>
            <person name="Ma J."/>
        </authorList>
    </citation>
    <scope>NUCLEOTIDE SEQUENCE [LARGE SCALE GENOMIC DNA]</scope>
    <source>
        <strain evidence="7">JCM 17342</strain>
    </source>
</reference>
<dbReference type="PANTHER" id="PTHR30055">
    <property type="entry name" value="HTH-TYPE TRANSCRIPTIONAL REGULATOR RUTR"/>
    <property type="match status" value="1"/>
</dbReference>
<gene>
    <name evidence="6" type="ORF">GCM10022247_64120</name>
</gene>
<dbReference type="Pfam" id="PF00440">
    <property type="entry name" value="TetR_N"/>
    <property type="match status" value="1"/>
</dbReference>
<evidence type="ECO:0000313" key="7">
    <source>
        <dbReference type="Proteomes" id="UP001501747"/>
    </source>
</evidence>
<dbReference type="InterPro" id="IPR001647">
    <property type="entry name" value="HTH_TetR"/>
</dbReference>
<feature type="domain" description="HTH tetR-type" evidence="5">
    <location>
        <begin position="11"/>
        <end position="71"/>
    </location>
</feature>
<dbReference type="Proteomes" id="UP001501747">
    <property type="component" value="Unassembled WGS sequence"/>
</dbReference>
<accession>A0ABP7TRJ8</accession>
<dbReference type="EMBL" id="BAABAL010000019">
    <property type="protein sequence ID" value="GAA4030187.1"/>
    <property type="molecule type" value="Genomic_DNA"/>
</dbReference>
<evidence type="ECO:0000313" key="6">
    <source>
        <dbReference type="EMBL" id="GAA4030187.1"/>
    </source>
</evidence>
<comment type="caution">
    <text evidence="6">The sequence shown here is derived from an EMBL/GenBank/DDBJ whole genome shotgun (WGS) entry which is preliminary data.</text>
</comment>
<keyword evidence="1" id="KW-0805">Transcription regulation</keyword>
<protein>
    <submittedName>
        <fullName evidence="6">TetR/AcrR family transcriptional regulator</fullName>
    </submittedName>
</protein>
<dbReference type="RefSeq" id="WP_344883193.1">
    <property type="nucleotide sequence ID" value="NZ_BAABAL010000019.1"/>
</dbReference>
<dbReference type="PROSITE" id="PS50977">
    <property type="entry name" value="HTH_TETR_2"/>
    <property type="match status" value="1"/>
</dbReference>
<evidence type="ECO:0000256" key="1">
    <source>
        <dbReference type="ARBA" id="ARBA00023015"/>
    </source>
</evidence>
<keyword evidence="3" id="KW-0804">Transcription</keyword>
<sequence length="364" mass="38849">MARLSRAQSQEHNRVKVLAAAQEEFTERGFRDAKIDTIAERAGFTRGAVYSNFPSKRALYFAVLANLSENAPIPQHAEPGLTAKEALGTLARAWVARLPLADIGEHDGSARLSMDLMPEITGETRTRLPYAQLMRLNAILLGLSLERLEPRRGRMVRIAETVLTTLHGATQMAAAAPGFVEPFNVVKACEQLAELDLADSWPAPPIIAPVKLVDEAWSPSPALNSLKSEPAALAHDGIVAVLGLHRLSAAEEAVRAARASDKITVAVVTNDPAELAPLARLAIADVWHCLRQAFPEPAWPRLQLVISTATELASAAGVPGVSDATEVAVRVSQGRIVARAEGYGACHAATSVTVDQSARNTGRA</sequence>
<organism evidence="6 7">
    <name type="scientific">Allokutzneria multivorans</name>
    <dbReference type="NCBI Taxonomy" id="1142134"/>
    <lineage>
        <taxon>Bacteria</taxon>
        <taxon>Bacillati</taxon>
        <taxon>Actinomycetota</taxon>
        <taxon>Actinomycetes</taxon>
        <taxon>Pseudonocardiales</taxon>
        <taxon>Pseudonocardiaceae</taxon>
        <taxon>Allokutzneria</taxon>
    </lineage>
</organism>
<dbReference type="Gene3D" id="1.10.357.10">
    <property type="entry name" value="Tetracycline Repressor, domain 2"/>
    <property type="match status" value="1"/>
</dbReference>
<feature type="DNA-binding region" description="H-T-H motif" evidence="4">
    <location>
        <begin position="34"/>
        <end position="53"/>
    </location>
</feature>
<keyword evidence="7" id="KW-1185">Reference proteome</keyword>
<dbReference type="PRINTS" id="PR00455">
    <property type="entry name" value="HTHTETR"/>
</dbReference>
<dbReference type="PANTHER" id="PTHR30055:SF234">
    <property type="entry name" value="HTH-TYPE TRANSCRIPTIONAL REGULATOR BETI"/>
    <property type="match status" value="1"/>
</dbReference>
<dbReference type="InterPro" id="IPR009057">
    <property type="entry name" value="Homeodomain-like_sf"/>
</dbReference>
<dbReference type="InterPro" id="IPR050109">
    <property type="entry name" value="HTH-type_TetR-like_transc_reg"/>
</dbReference>